<sequence>MSKLEKLYNSIQNLKDLGVEIPETLMEETRRVEQEILANDLIPSLSDAIKPIVGKMRREMKLVIWYRPREELKIEVNQQSGEIASASSINIEDATSVSHTEFEDPSDIQEEQEFSIANPSRLIVYFPDGTIIREGYAAYTFFKTIERIGALRVKELGLKISGVDLVSETDDSIYMQRLVEGGYFVCTHSSTKQKKQILDEISDKLKLNLKVEII</sequence>
<dbReference type="RefSeq" id="WP_128249277.1">
    <property type="nucleotide sequence ID" value="NZ_CP034951.1"/>
</dbReference>
<name>A0A410G0T7_9FLAO</name>
<protein>
    <submittedName>
        <fullName evidence="1">Uncharacterized protein</fullName>
    </submittedName>
</protein>
<organism evidence="1 2">
    <name type="scientific">Aequorivita ciconiae</name>
    <dbReference type="NCBI Taxonomy" id="2494375"/>
    <lineage>
        <taxon>Bacteria</taxon>
        <taxon>Pseudomonadati</taxon>
        <taxon>Bacteroidota</taxon>
        <taxon>Flavobacteriia</taxon>
        <taxon>Flavobacteriales</taxon>
        <taxon>Flavobacteriaceae</taxon>
        <taxon>Aequorivita</taxon>
    </lineage>
</organism>
<reference evidence="1 2" key="1">
    <citation type="submission" date="2019-01" db="EMBL/GenBank/DDBJ databases">
        <title>Complete genome sequencing of Aequorivita sp. H23M31.</title>
        <authorList>
            <person name="Bae J.-W."/>
        </authorList>
    </citation>
    <scope>NUCLEOTIDE SEQUENCE [LARGE SCALE GENOMIC DNA]</scope>
    <source>
        <strain evidence="1 2">H23M31</strain>
    </source>
</reference>
<keyword evidence="2" id="KW-1185">Reference proteome</keyword>
<gene>
    <name evidence="1" type="ORF">EI546_03680</name>
</gene>
<dbReference type="Proteomes" id="UP000285517">
    <property type="component" value="Chromosome"/>
</dbReference>
<dbReference type="OrthoDB" id="1445085at2"/>
<evidence type="ECO:0000313" key="2">
    <source>
        <dbReference type="Proteomes" id="UP000285517"/>
    </source>
</evidence>
<accession>A0A410G0T7</accession>
<evidence type="ECO:0000313" key="1">
    <source>
        <dbReference type="EMBL" id="QAA80884.1"/>
    </source>
</evidence>
<dbReference type="AlphaFoldDB" id="A0A410G0T7"/>
<dbReference type="KEGG" id="aev:EI546_03680"/>
<dbReference type="EMBL" id="CP034951">
    <property type="protein sequence ID" value="QAA80884.1"/>
    <property type="molecule type" value="Genomic_DNA"/>
</dbReference>
<proteinExistence type="predicted"/>